<dbReference type="EMBL" id="CAXKWB010009937">
    <property type="protein sequence ID" value="CAL4096317.1"/>
    <property type="molecule type" value="Genomic_DNA"/>
</dbReference>
<organism evidence="1 2">
    <name type="scientific">Meganyctiphanes norvegica</name>
    <name type="common">Northern krill</name>
    <name type="synonym">Thysanopoda norvegica</name>
    <dbReference type="NCBI Taxonomy" id="48144"/>
    <lineage>
        <taxon>Eukaryota</taxon>
        <taxon>Metazoa</taxon>
        <taxon>Ecdysozoa</taxon>
        <taxon>Arthropoda</taxon>
        <taxon>Crustacea</taxon>
        <taxon>Multicrustacea</taxon>
        <taxon>Malacostraca</taxon>
        <taxon>Eumalacostraca</taxon>
        <taxon>Eucarida</taxon>
        <taxon>Euphausiacea</taxon>
        <taxon>Euphausiidae</taxon>
        <taxon>Meganyctiphanes</taxon>
    </lineage>
</organism>
<dbReference type="PANTHER" id="PTHR14918">
    <property type="entry name" value="KICSTOR COMPLEX PROTEIN SZT2"/>
    <property type="match status" value="1"/>
</dbReference>
<dbReference type="PANTHER" id="PTHR14918:SF3">
    <property type="entry name" value="KICSTOR COMPLEX PROTEIN SZT2"/>
    <property type="match status" value="1"/>
</dbReference>
<reference evidence="1 2" key="1">
    <citation type="submission" date="2024-05" db="EMBL/GenBank/DDBJ databases">
        <authorList>
            <person name="Wallberg A."/>
        </authorList>
    </citation>
    <scope>NUCLEOTIDE SEQUENCE [LARGE SCALE GENOMIC DNA]</scope>
</reference>
<protein>
    <submittedName>
        <fullName evidence="1">Uncharacterized protein</fullName>
    </submittedName>
</protein>
<keyword evidence="2" id="KW-1185">Reference proteome</keyword>
<gene>
    <name evidence="1" type="ORF">MNOR_LOCUS15699</name>
</gene>
<proteinExistence type="predicted"/>
<evidence type="ECO:0000313" key="2">
    <source>
        <dbReference type="Proteomes" id="UP001497623"/>
    </source>
</evidence>
<dbReference type="Proteomes" id="UP001497623">
    <property type="component" value="Unassembled WGS sequence"/>
</dbReference>
<sequence>MFDSLLVELRNQTIACSFLQLGSLYHPQASLGYIPFSDLMQFLATATCGAYLVDLPPIEKEDYDYDMNDYHKALLAWGFQKFLLGLYPENGYL</sequence>
<name>A0AAV2QQ19_MEGNR</name>
<dbReference type="AlphaFoldDB" id="A0AAV2QQ19"/>
<dbReference type="InterPro" id="IPR033228">
    <property type="entry name" value="SZT2"/>
</dbReference>
<accession>A0AAV2QQ19</accession>
<feature type="non-terminal residue" evidence="1">
    <location>
        <position position="93"/>
    </location>
</feature>
<evidence type="ECO:0000313" key="1">
    <source>
        <dbReference type="EMBL" id="CAL4096317.1"/>
    </source>
</evidence>
<dbReference type="GO" id="GO:0005777">
    <property type="term" value="C:peroxisome"/>
    <property type="evidence" value="ECO:0007669"/>
    <property type="project" value="InterPro"/>
</dbReference>
<comment type="caution">
    <text evidence="1">The sequence shown here is derived from an EMBL/GenBank/DDBJ whole genome shotgun (WGS) entry which is preliminary data.</text>
</comment>